<dbReference type="AlphaFoldDB" id="A0A5Y1WA16"/>
<proteinExistence type="predicted"/>
<reference evidence="2" key="1">
    <citation type="submission" date="2019-07" db="EMBL/GenBank/DDBJ databases">
        <authorList>
            <person name="Ashton P.M."/>
            <person name="Dallman T."/>
            <person name="Nair S."/>
            <person name="De Pinna E."/>
            <person name="Peters T."/>
            <person name="Grant K."/>
        </authorList>
    </citation>
    <scope>NUCLEOTIDE SEQUENCE</scope>
    <source>
        <strain evidence="2">646013</strain>
    </source>
</reference>
<protein>
    <submittedName>
        <fullName evidence="2">DUF1120 domain-containing protein</fullName>
    </submittedName>
</protein>
<dbReference type="Pfam" id="PF06551">
    <property type="entry name" value="DUF1120"/>
    <property type="match status" value="1"/>
</dbReference>
<keyword evidence="1" id="KW-0732">Signal</keyword>
<evidence type="ECO:0000313" key="2">
    <source>
        <dbReference type="EMBL" id="ECC1604825.1"/>
    </source>
</evidence>
<name>A0A5Y1WA16_SALER</name>
<gene>
    <name evidence="2" type="ORF">FNI14_02265</name>
</gene>
<feature type="signal peptide" evidence="1">
    <location>
        <begin position="1"/>
        <end position="20"/>
    </location>
</feature>
<dbReference type="InterPro" id="IPR010546">
    <property type="entry name" value="DUF1120"/>
</dbReference>
<feature type="chain" id="PRO_5026228673" evidence="1">
    <location>
        <begin position="21"/>
        <end position="232"/>
    </location>
</feature>
<evidence type="ECO:0000256" key="1">
    <source>
        <dbReference type="SAM" id="SignalP"/>
    </source>
</evidence>
<organism evidence="2">
    <name type="scientific">Salmonella enterica subsp. salamae</name>
    <dbReference type="NCBI Taxonomy" id="59202"/>
    <lineage>
        <taxon>Bacteria</taxon>
        <taxon>Pseudomonadati</taxon>
        <taxon>Pseudomonadota</taxon>
        <taxon>Gammaproteobacteria</taxon>
        <taxon>Enterobacterales</taxon>
        <taxon>Enterobacteriaceae</taxon>
        <taxon>Salmonella</taxon>
    </lineage>
</organism>
<dbReference type="EMBL" id="AAIAJV010000002">
    <property type="protein sequence ID" value="ECC1604825.1"/>
    <property type="molecule type" value="Genomic_DNA"/>
</dbReference>
<comment type="caution">
    <text evidence="2">The sequence shown here is derived from an EMBL/GenBank/DDBJ whole genome shotgun (WGS) entry which is preliminary data.</text>
</comment>
<accession>A0A5Y1WA16</accession>
<sequence length="232" mass="24275">MKKILIATAVALSLSAAAQAAESTAVLKVAGVLTNDACTPELDGGGVVDFGTKYINELSATETNQLGHKDLSFRISCTAPTKVGFTISDDRADSTANIIVEHTSFTTPNETAWTNSIRYGVGKTAGGVNIGAYSVALNRSALIADGETPSAIRATPGYDLDTEWSVWTDDKDLLNNSGVYEYSVGSAAGIPVAFTNAEFPLRIALAVQNTDALAITDNTTLDGQATITLIYM</sequence>